<reference evidence="2" key="1">
    <citation type="submission" date="2019-10" db="EMBL/GenBank/DDBJ databases">
        <authorList>
            <consortium name="DOE Joint Genome Institute"/>
            <person name="Kuo A."/>
            <person name="Miyauchi S."/>
            <person name="Kiss E."/>
            <person name="Drula E."/>
            <person name="Kohler A."/>
            <person name="Sanchez-Garcia M."/>
            <person name="Andreopoulos B."/>
            <person name="Barry K.W."/>
            <person name="Bonito G."/>
            <person name="Buee M."/>
            <person name="Carver A."/>
            <person name="Chen C."/>
            <person name="Cichocki N."/>
            <person name="Clum A."/>
            <person name="Culley D."/>
            <person name="Crous P.W."/>
            <person name="Fauchery L."/>
            <person name="Girlanda M."/>
            <person name="Hayes R."/>
            <person name="Keri Z."/>
            <person name="LaButti K."/>
            <person name="Lipzen A."/>
            <person name="Lombard V."/>
            <person name="Magnuson J."/>
            <person name="Maillard F."/>
            <person name="Morin E."/>
            <person name="Murat C."/>
            <person name="Nolan M."/>
            <person name="Ohm R."/>
            <person name="Pangilinan J."/>
            <person name="Pereira M."/>
            <person name="Perotto S."/>
            <person name="Peter M."/>
            <person name="Riley R."/>
            <person name="Sitrit Y."/>
            <person name="Stielow B."/>
            <person name="Szollosi G."/>
            <person name="Zifcakova L."/>
            <person name="Stursova M."/>
            <person name="Spatafora J.W."/>
            <person name="Tedersoo L."/>
            <person name="Vaario L.-M."/>
            <person name="Yamada A."/>
            <person name="Yan M."/>
            <person name="Wang P."/>
            <person name="Xu J."/>
            <person name="Bruns T."/>
            <person name="Baldrian P."/>
            <person name="Vilgalys R."/>
            <person name="Henrissat B."/>
            <person name="Grigoriev I.V."/>
            <person name="Hibbett D."/>
            <person name="Nagy L.G."/>
            <person name="Martin F.M."/>
        </authorList>
    </citation>
    <scope>NUCLEOTIDE SEQUENCE</scope>
    <source>
        <strain evidence="2">BED1</strain>
    </source>
</reference>
<sequence length="259" mass="29337">MPATPDDLFQQHLEHLKDALPDASSISLAAVLRFISLAEQIKNDIILVQLGNYNLSFPPNHLSPAIIKFLVASCNISEVDVPIYWSILKVAIWTSTSFSMPNTHCRSNLVVDSDAIYPPHQTCLTAGCLNHKKLMETSQRPAILYTLSRGPIATYSLGLYCDACHMSFHNAYYVNYGVVKHDRMRTYYGNVPSILHVGGHQYVEVDLACLWRMQSVLAWYVILMRHLPHICRKSFVCPTYNAKYISTVHPFERLSVSHN</sequence>
<dbReference type="InterPro" id="IPR041539">
    <property type="entry name" value="CxC5"/>
</dbReference>
<name>A0AAD4BZK6_BOLED</name>
<reference evidence="2" key="2">
    <citation type="journal article" date="2020" name="Nat. Commun.">
        <title>Large-scale genome sequencing of mycorrhizal fungi provides insights into the early evolution of symbiotic traits.</title>
        <authorList>
            <person name="Miyauchi S."/>
            <person name="Kiss E."/>
            <person name="Kuo A."/>
            <person name="Drula E."/>
            <person name="Kohler A."/>
            <person name="Sanchez-Garcia M."/>
            <person name="Morin E."/>
            <person name="Andreopoulos B."/>
            <person name="Barry K.W."/>
            <person name="Bonito G."/>
            <person name="Buee M."/>
            <person name="Carver A."/>
            <person name="Chen C."/>
            <person name="Cichocki N."/>
            <person name="Clum A."/>
            <person name="Culley D."/>
            <person name="Crous P.W."/>
            <person name="Fauchery L."/>
            <person name="Girlanda M."/>
            <person name="Hayes R.D."/>
            <person name="Keri Z."/>
            <person name="LaButti K."/>
            <person name="Lipzen A."/>
            <person name="Lombard V."/>
            <person name="Magnuson J."/>
            <person name="Maillard F."/>
            <person name="Murat C."/>
            <person name="Nolan M."/>
            <person name="Ohm R.A."/>
            <person name="Pangilinan J."/>
            <person name="Pereira M.F."/>
            <person name="Perotto S."/>
            <person name="Peter M."/>
            <person name="Pfister S."/>
            <person name="Riley R."/>
            <person name="Sitrit Y."/>
            <person name="Stielow J.B."/>
            <person name="Szollosi G."/>
            <person name="Zifcakova L."/>
            <person name="Stursova M."/>
            <person name="Spatafora J.W."/>
            <person name="Tedersoo L."/>
            <person name="Vaario L.M."/>
            <person name="Yamada A."/>
            <person name="Yan M."/>
            <person name="Wang P."/>
            <person name="Xu J."/>
            <person name="Bruns T."/>
            <person name="Baldrian P."/>
            <person name="Vilgalys R."/>
            <person name="Dunand C."/>
            <person name="Henrissat B."/>
            <person name="Grigoriev I.V."/>
            <person name="Hibbett D."/>
            <person name="Nagy L.G."/>
            <person name="Martin F.M."/>
        </authorList>
    </citation>
    <scope>NUCLEOTIDE SEQUENCE</scope>
    <source>
        <strain evidence="2">BED1</strain>
    </source>
</reference>
<evidence type="ECO:0000313" key="2">
    <source>
        <dbReference type="EMBL" id="KAF8444477.1"/>
    </source>
</evidence>
<evidence type="ECO:0000259" key="1">
    <source>
        <dbReference type="Pfam" id="PF18718"/>
    </source>
</evidence>
<gene>
    <name evidence="2" type="ORF">L210DRAFT_848196</name>
</gene>
<evidence type="ECO:0000313" key="3">
    <source>
        <dbReference type="Proteomes" id="UP001194468"/>
    </source>
</evidence>
<proteinExistence type="predicted"/>
<organism evidence="2 3">
    <name type="scientific">Boletus edulis BED1</name>
    <dbReference type="NCBI Taxonomy" id="1328754"/>
    <lineage>
        <taxon>Eukaryota</taxon>
        <taxon>Fungi</taxon>
        <taxon>Dikarya</taxon>
        <taxon>Basidiomycota</taxon>
        <taxon>Agaricomycotina</taxon>
        <taxon>Agaricomycetes</taxon>
        <taxon>Agaricomycetidae</taxon>
        <taxon>Boletales</taxon>
        <taxon>Boletineae</taxon>
        <taxon>Boletaceae</taxon>
        <taxon>Boletoideae</taxon>
        <taxon>Boletus</taxon>
    </lineage>
</organism>
<protein>
    <recommendedName>
        <fullName evidence="1">CxC5 like cysteine cluster associated with KDZ domain-containing protein</fullName>
    </recommendedName>
</protein>
<dbReference type="AlphaFoldDB" id="A0AAD4BZK6"/>
<feature type="domain" description="CxC5 like cysteine cluster associated with KDZ" evidence="1">
    <location>
        <begin position="115"/>
        <end position="220"/>
    </location>
</feature>
<keyword evidence="3" id="KW-1185">Reference proteome</keyword>
<comment type="caution">
    <text evidence="2">The sequence shown here is derived from an EMBL/GenBank/DDBJ whole genome shotgun (WGS) entry which is preliminary data.</text>
</comment>
<accession>A0AAD4BZK6</accession>
<dbReference type="Proteomes" id="UP001194468">
    <property type="component" value="Unassembled WGS sequence"/>
</dbReference>
<dbReference type="Pfam" id="PF18718">
    <property type="entry name" value="CxC5"/>
    <property type="match status" value="1"/>
</dbReference>
<dbReference type="EMBL" id="WHUW01000006">
    <property type="protein sequence ID" value="KAF8444477.1"/>
    <property type="molecule type" value="Genomic_DNA"/>
</dbReference>